<comment type="caution">
    <text evidence="2">The sequence shown here is derived from an EMBL/GenBank/DDBJ whole genome shotgun (WGS) entry which is preliminary data.</text>
</comment>
<accession>A0A2B5P2W6</accession>
<sequence length="343" mass="39212">MIHIMIEDGHFSIPANKFSLDKPYKSFSYLGGPKVGNYVAPSGCNAIDNNKTKVLLKSFSESLERRSLMAGGHSEDGYHVVTYDLISNEISKLPLYLTQYNNFTDNFIDTTGTAAHYCGKTALNKALTELFEKNALFLFWYGKLGKCLSEDLYENIPVYKKIRHARLETKLFLNKSFNPLKVIITFIYKDDFIYSSGVGSSLNVFDAISHSLNEAFLLMWENNFKENMYNIPDRNIEKNYHKQCLNHITSIENATDIISSISTKDLISSERILDCVPAWVTELHVINLKNTLFPKIKCVKIYSPDLNNHIPQRARININTKINRMTLQMSETHLDQLPDCIVV</sequence>
<feature type="domain" description="YcaO" evidence="1">
    <location>
        <begin position="82"/>
        <end position="243"/>
    </location>
</feature>
<dbReference type="Gene3D" id="3.30.1330.230">
    <property type="match status" value="1"/>
</dbReference>
<dbReference type="Pfam" id="PF02624">
    <property type="entry name" value="YcaO"/>
    <property type="match status" value="1"/>
</dbReference>
<evidence type="ECO:0000313" key="2">
    <source>
        <dbReference type="EMBL" id="PDY42072.1"/>
    </source>
</evidence>
<protein>
    <recommendedName>
        <fullName evidence="1">YcaO domain-containing protein</fullName>
    </recommendedName>
</protein>
<gene>
    <name evidence="2" type="ORF">COO17_08990</name>
</gene>
<dbReference type="EMBL" id="NVPQ01000017">
    <property type="protein sequence ID" value="PDY42072.1"/>
    <property type="molecule type" value="Genomic_DNA"/>
</dbReference>
<reference evidence="2 3" key="1">
    <citation type="submission" date="2017-09" db="EMBL/GenBank/DDBJ databases">
        <title>Large-scale bioinformatics analysis of Bacillus genomes uncovers conserved roles of natural products in bacterial physiology.</title>
        <authorList>
            <consortium name="Agbiome Team Llc"/>
            <person name="Bleich R.M."/>
            <person name="Grubbs K.J."/>
            <person name="Santa Maria K.C."/>
            <person name="Allen S.E."/>
            <person name="Farag S."/>
            <person name="Shank E.A."/>
            <person name="Bowers A."/>
        </authorList>
    </citation>
    <scope>NUCLEOTIDE SEQUENCE [LARGE SCALE GENOMIC DNA]</scope>
    <source>
        <strain evidence="2 3">AFS098222</strain>
    </source>
</reference>
<dbReference type="InterPro" id="IPR003776">
    <property type="entry name" value="YcaO-like_dom"/>
</dbReference>
<name>A0A2B5P2W6_9BACI</name>
<evidence type="ECO:0000313" key="3">
    <source>
        <dbReference type="Proteomes" id="UP000220111"/>
    </source>
</evidence>
<dbReference type="Proteomes" id="UP000220111">
    <property type="component" value="Unassembled WGS sequence"/>
</dbReference>
<dbReference type="RefSeq" id="WP_048560165.1">
    <property type="nucleotide sequence ID" value="NZ_CP133557.1"/>
</dbReference>
<dbReference type="AlphaFoldDB" id="A0A2B5P2W6"/>
<proteinExistence type="predicted"/>
<organism evidence="2 3">
    <name type="scientific">Bacillus wiedmannii</name>
    <dbReference type="NCBI Taxonomy" id="1890302"/>
    <lineage>
        <taxon>Bacteria</taxon>
        <taxon>Bacillati</taxon>
        <taxon>Bacillota</taxon>
        <taxon>Bacilli</taxon>
        <taxon>Bacillales</taxon>
        <taxon>Bacillaceae</taxon>
        <taxon>Bacillus</taxon>
        <taxon>Bacillus cereus group</taxon>
    </lineage>
</organism>
<evidence type="ECO:0000259" key="1">
    <source>
        <dbReference type="Pfam" id="PF02624"/>
    </source>
</evidence>